<dbReference type="AlphaFoldDB" id="J3M4D3"/>
<reference evidence="2" key="1">
    <citation type="journal article" date="2013" name="Nat. Commun.">
        <title>Whole-genome sequencing of Oryza brachyantha reveals mechanisms underlying Oryza genome evolution.</title>
        <authorList>
            <person name="Chen J."/>
            <person name="Huang Q."/>
            <person name="Gao D."/>
            <person name="Wang J."/>
            <person name="Lang Y."/>
            <person name="Liu T."/>
            <person name="Li B."/>
            <person name="Bai Z."/>
            <person name="Luis Goicoechea J."/>
            <person name="Liang C."/>
            <person name="Chen C."/>
            <person name="Zhang W."/>
            <person name="Sun S."/>
            <person name="Liao Y."/>
            <person name="Zhang X."/>
            <person name="Yang L."/>
            <person name="Song C."/>
            <person name="Wang M."/>
            <person name="Shi J."/>
            <person name="Liu G."/>
            <person name="Liu J."/>
            <person name="Zhou H."/>
            <person name="Zhou W."/>
            <person name="Yu Q."/>
            <person name="An N."/>
            <person name="Chen Y."/>
            <person name="Cai Q."/>
            <person name="Wang B."/>
            <person name="Liu B."/>
            <person name="Min J."/>
            <person name="Huang Y."/>
            <person name="Wu H."/>
            <person name="Li Z."/>
            <person name="Zhang Y."/>
            <person name="Yin Y."/>
            <person name="Song W."/>
            <person name="Jiang J."/>
            <person name="Jackson S.A."/>
            <person name="Wing R.A."/>
            <person name="Wang J."/>
            <person name="Chen M."/>
        </authorList>
    </citation>
    <scope>NUCLEOTIDE SEQUENCE [LARGE SCALE GENOMIC DNA]</scope>
    <source>
        <strain evidence="2">cv. IRGC 101232</strain>
    </source>
</reference>
<feature type="compositionally biased region" description="Basic and acidic residues" evidence="1">
    <location>
        <begin position="316"/>
        <end position="329"/>
    </location>
</feature>
<feature type="region of interest" description="Disordered" evidence="1">
    <location>
        <begin position="125"/>
        <end position="169"/>
    </location>
</feature>
<feature type="region of interest" description="Disordered" evidence="1">
    <location>
        <begin position="228"/>
        <end position="247"/>
    </location>
</feature>
<keyword evidence="3" id="KW-1185">Reference proteome</keyword>
<name>J3M4D3_ORYBR</name>
<dbReference type="Gramene" id="OB05G14570.1">
    <property type="protein sequence ID" value="OB05G14570.1"/>
    <property type="gene ID" value="OB05G14570"/>
</dbReference>
<feature type="region of interest" description="Disordered" evidence="1">
    <location>
        <begin position="297"/>
        <end position="337"/>
    </location>
</feature>
<dbReference type="eggNOG" id="ENOG502R3W4">
    <property type="taxonomic scope" value="Eukaryota"/>
</dbReference>
<dbReference type="EnsemblPlants" id="OB05G14570.1">
    <property type="protein sequence ID" value="OB05G14570.1"/>
    <property type="gene ID" value="OB05G14570"/>
</dbReference>
<proteinExistence type="predicted"/>
<sequence>MNMSLKAIDHGRAGVAVQHLLVGFTAPVAASAGFPCSTLVASDDAELYFSSAADDATDTEPTFQYLRSPARHLPPPLPCAAEEAVSSPSELDTEATALQLLHILSIMYRSATHTAADTTAMAATMTDTSAPGSSRRAAPQEGSGAPQSSTLPAKDVAGKGESAPGIPPERRLSERLRRWRLVSCSSEEGTRPWRWLEERLSLSSLTRLPRDAGISPESLFRLRSSITCSSGSCPSSGGIGPSSKFSDSRSSYSLLQRRSSGGMTPVKPFFCRFRTLRDVSFPISGGMLPERRLSLRDSLRRPEQSPSSTGMPPVKSFDERSSSPSDRRPPSHGGTVPVRLFPSRFRWVSSLQLESSGGMLPEKLLFERSSILSSVRSPSSAGIAPASLLPASWSRTIPFDRATAAGITPEKLLLVRASTARELEPRSGTTAPVNLLWEKLITVRFLSSNSDSGRGPSSELLYKVTMLSSARRPNDSGSSPESRLSASASACKLLHSPRLAGIGPDRSFCRSWSTARFLRLPILSGIGPWKWLPKKSTSSKLVQLVISSGITPVISFS</sequence>
<evidence type="ECO:0000313" key="2">
    <source>
        <dbReference type="EnsemblPlants" id="OB05G14570.1"/>
    </source>
</evidence>
<evidence type="ECO:0000313" key="3">
    <source>
        <dbReference type="Proteomes" id="UP000006038"/>
    </source>
</evidence>
<dbReference type="Proteomes" id="UP000006038">
    <property type="component" value="Chromosome 5"/>
</dbReference>
<protein>
    <submittedName>
        <fullName evidence="2">Uncharacterized protein</fullName>
    </submittedName>
</protein>
<accession>J3M4D3</accession>
<organism evidence="2">
    <name type="scientific">Oryza brachyantha</name>
    <name type="common">malo sina</name>
    <dbReference type="NCBI Taxonomy" id="4533"/>
    <lineage>
        <taxon>Eukaryota</taxon>
        <taxon>Viridiplantae</taxon>
        <taxon>Streptophyta</taxon>
        <taxon>Embryophyta</taxon>
        <taxon>Tracheophyta</taxon>
        <taxon>Spermatophyta</taxon>
        <taxon>Magnoliopsida</taxon>
        <taxon>Liliopsida</taxon>
        <taxon>Poales</taxon>
        <taxon>Poaceae</taxon>
        <taxon>BOP clade</taxon>
        <taxon>Oryzoideae</taxon>
        <taxon>Oryzeae</taxon>
        <taxon>Oryzinae</taxon>
        <taxon>Oryza</taxon>
    </lineage>
</organism>
<reference evidence="2" key="2">
    <citation type="submission" date="2013-04" db="UniProtKB">
        <authorList>
            <consortium name="EnsemblPlants"/>
        </authorList>
    </citation>
    <scope>IDENTIFICATION</scope>
</reference>
<evidence type="ECO:0000256" key="1">
    <source>
        <dbReference type="SAM" id="MobiDB-lite"/>
    </source>
</evidence>
<dbReference type="HOGENOM" id="CLU_492944_0_0_1"/>